<dbReference type="SUPFAM" id="SSF47203">
    <property type="entry name" value="Acyl-CoA dehydrogenase C-terminal domain-like"/>
    <property type="match status" value="1"/>
</dbReference>
<reference evidence="7 8" key="1">
    <citation type="submission" date="2024-03" db="EMBL/GenBank/DDBJ databases">
        <title>The Acrasis kona genome and developmental transcriptomes reveal deep origins of eukaryotic multicellular pathways.</title>
        <authorList>
            <person name="Sheikh S."/>
            <person name="Fu C.-J."/>
            <person name="Brown M.W."/>
            <person name="Baldauf S.L."/>
        </authorList>
    </citation>
    <scope>NUCLEOTIDE SEQUENCE [LARGE SCALE GENOMIC DNA]</scope>
    <source>
        <strain evidence="7 8">ATCC MYA-3509</strain>
    </source>
</reference>
<keyword evidence="4" id="KW-0274">FAD</keyword>
<dbReference type="GO" id="GO:0050660">
    <property type="term" value="F:flavin adenine dinucleotide binding"/>
    <property type="evidence" value="ECO:0007669"/>
    <property type="project" value="InterPro"/>
</dbReference>
<dbReference type="InterPro" id="IPR046373">
    <property type="entry name" value="Acyl-CoA_Oxase/DH_mid-dom_sf"/>
</dbReference>
<feature type="domain" description="Cytochrome b5 heme-binding" evidence="6">
    <location>
        <begin position="8"/>
        <end position="84"/>
    </location>
</feature>
<dbReference type="Pfam" id="PF00173">
    <property type="entry name" value="Cyt-b5"/>
    <property type="match status" value="1"/>
</dbReference>
<evidence type="ECO:0000259" key="6">
    <source>
        <dbReference type="PROSITE" id="PS50255"/>
    </source>
</evidence>
<dbReference type="Gene3D" id="3.10.120.10">
    <property type="entry name" value="Cytochrome b5-like heme/steroid binding domain"/>
    <property type="match status" value="1"/>
</dbReference>
<dbReference type="SUPFAM" id="SSF55856">
    <property type="entry name" value="Cytochrome b5-like heme/steroid binding domain"/>
    <property type="match status" value="1"/>
</dbReference>
<keyword evidence="8" id="KW-1185">Reference proteome</keyword>
<dbReference type="PROSITE" id="PS50255">
    <property type="entry name" value="CYTOCHROME_B5_2"/>
    <property type="match status" value="1"/>
</dbReference>
<dbReference type="Pfam" id="PF00441">
    <property type="entry name" value="Acyl-CoA_dh_1"/>
    <property type="match status" value="1"/>
</dbReference>
<dbReference type="Gene3D" id="1.10.540.10">
    <property type="entry name" value="Acyl-CoA dehydrogenase/oxidase, N-terminal domain"/>
    <property type="match status" value="1"/>
</dbReference>
<dbReference type="InterPro" id="IPR009075">
    <property type="entry name" value="AcylCo_DH/oxidase_C"/>
</dbReference>
<comment type="cofactor">
    <cofactor evidence="1">
        <name>FAD</name>
        <dbReference type="ChEBI" id="CHEBI:57692"/>
    </cofactor>
</comment>
<dbReference type="InterPro" id="IPR006089">
    <property type="entry name" value="Acyl-CoA_DH_CS"/>
</dbReference>
<keyword evidence="5" id="KW-0560">Oxidoreductase</keyword>
<evidence type="ECO:0000256" key="5">
    <source>
        <dbReference type="ARBA" id="ARBA00023002"/>
    </source>
</evidence>
<evidence type="ECO:0000256" key="4">
    <source>
        <dbReference type="ARBA" id="ARBA00022827"/>
    </source>
</evidence>
<dbReference type="InterPro" id="IPR037069">
    <property type="entry name" value="AcylCoA_DH/ox_N_sf"/>
</dbReference>
<evidence type="ECO:0000256" key="2">
    <source>
        <dbReference type="ARBA" id="ARBA00009347"/>
    </source>
</evidence>
<dbReference type="PROSITE" id="PS00072">
    <property type="entry name" value="ACYL_COA_DH_1"/>
    <property type="match status" value="1"/>
</dbReference>
<dbReference type="Gene3D" id="1.20.140.10">
    <property type="entry name" value="Butyryl-CoA Dehydrogenase, subunit A, domain 3"/>
    <property type="match status" value="1"/>
</dbReference>
<dbReference type="InterPro" id="IPR013786">
    <property type="entry name" value="AcylCoA_DH/ox_N"/>
</dbReference>
<organism evidence="7 8">
    <name type="scientific">Acrasis kona</name>
    <dbReference type="NCBI Taxonomy" id="1008807"/>
    <lineage>
        <taxon>Eukaryota</taxon>
        <taxon>Discoba</taxon>
        <taxon>Heterolobosea</taxon>
        <taxon>Tetramitia</taxon>
        <taxon>Eutetramitia</taxon>
        <taxon>Acrasidae</taxon>
        <taxon>Acrasis</taxon>
    </lineage>
</organism>
<dbReference type="InterPro" id="IPR036250">
    <property type="entry name" value="AcylCo_DH-like_C"/>
</dbReference>
<dbReference type="Gene3D" id="2.40.110.10">
    <property type="entry name" value="Butyryl-CoA Dehydrogenase, subunit A, domain 2"/>
    <property type="match status" value="1"/>
</dbReference>
<evidence type="ECO:0000256" key="3">
    <source>
        <dbReference type="ARBA" id="ARBA00022630"/>
    </source>
</evidence>
<dbReference type="SUPFAM" id="SSF56645">
    <property type="entry name" value="Acyl-CoA dehydrogenase NM domain-like"/>
    <property type="match status" value="1"/>
</dbReference>
<name>A0AAW2Z0D6_9EUKA</name>
<dbReference type="PRINTS" id="PR00363">
    <property type="entry name" value="CYTOCHROMEB5"/>
</dbReference>
<dbReference type="GO" id="GO:0005737">
    <property type="term" value="C:cytoplasm"/>
    <property type="evidence" value="ECO:0007669"/>
    <property type="project" value="TreeGrafter"/>
</dbReference>
<keyword evidence="3" id="KW-0285">Flavoprotein</keyword>
<dbReference type="AlphaFoldDB" id="A0AAW2Z0D6"/>
<dbReference type="InterPro" id="IPR036400">
    <property type="entry name" value="Cyt_B5-like_heme/steroid_sf"/>
</dbReference>
<accession>A0AAW2Z0D6</accession>
<dbReference type="Proteomes" id="UP001431209">
    <property type="component" value="Unassembled WGS sequence"/>
</dbReference>
<dbReference type="Pfam" id="PF02770">
    <property type="entry name" value="Acyl-CoA_dh_M"/>
    <property type="match status" value="1"/>
</dbReference>
<comment type="similarity">
    <text evidence="2">Belongs to the acyl-CoA dehydrogenase family.</text>
</comment>
<dbReference type="PANTHER" id="PTHR48083:SF28">
    <property type="entry name" value="ACYL-COA DEHYDROGENASE FAMILY PROTEIN (AFU_ORTHOLOGUE AFUA_6G10880)-RELATED"/>
    <property type="match status" value="1"/>
</dbReference>
<evidence type="ECO:0000313" key="8">
    <source>
        <dbReference type="Proteomes" id="UP001431209"/>
    </source>
</evidence>
<dbReference type="InterPro" id="IPR050741">
    <property type="entry name" value="Acyl-CoA_dehydrogenase"/>
</dbReference>
<dbReference type="GO" id="GO:0033539">
    <property type="term" value="P:fatty acid beta-oxidation using acyl-CoA dehydrogenase"/>
    <property type="evidence" value="ECO:0007669"/>
    <property type="project" value="TreeGrafter"/>
</dbReference>
<dbReference type="InterPro" id="IPR001199">
    <property type="entry name" value="Cyt_B5-like_heme/steroid-bd"/>
</dbReference>
<evidence type="ECO:0000313" key="7">
    <source>
        <dbReference type="EMBL" id="KAL0483242.1"/>
    </source>
</evidence>
<dbReference type="PANTHER" id="PTHR48083">
    <property type="entry name" value="MEDIUM-CHAIN SPECIFIC ACYL-COA DEHYDROGENASE, MITOCHONDRIAL-RELATED"/>
    <property type="match status" value="1"/>
</dbReference>
<evidence type="ECO:0000256" key="1">
    <source>
        <dbReference type="ARBA" id="ARBA00001974"/>
    </source>
</evidence>
<proteinExistence type="inferred from homology"/>
<sequence length="524" mass="58121">MPPAPKQKQEYTLEQVQSHNSEEDLWIIIDGRVYDMTKFAQFHPGGATVLYDVAGKDATEQFYGLHRQSVLVKYGPKYEIGTVKGQTPKVEFPSPGTISKVPYAEASGFQGLPTPYYKESHLKFREAVRTFCETQLEKDAWTLDEAGEYASTETWEKMGQFGLLASRIGPGPHLHAFCKMGGKLPGGIKPEEFDYFHEMIAHEEVSKIATPGYVDSLGSGMVIGLPPVLYFGKPAIRDRVVAEVLSGKKRICLAITEAGAGSDVAAITTTAKLSEDGKHYIVNGTKKWITNGAFCDYFSTAVRTGKGHAGISMLLIERGDGLETEGIKTSYSPSAGTAYITYENVKVPVENLLGKEGQGFQVIMFNFNHERWFIVAGITRAMRLVNEECFKWAHQRKVFGKMLIEQPVIRQKLAKMISEVEAVHAWLELITHQMNNMDYKEAALKLAGPIALLKLRCTRVAHDVSDDSCQIFGGRAITRTGMGRVIEGFQRTYKFAAILGGSEEIMADLGVRQAMRVFPIHSKL</sequence>
<dbReference type="GO" id="GO:0003995">
    <property type="term" value="F:acyl-CoA dehydrogenase activity"/>
    <property type="evidence" value="ECO:0007669"/>
    <property type="project" value="InterPro"/>
</dbReference>
<dbReference type="Pfam" id="PF02771">
    <property type="entry name" value="Acyl-CoA_dh_N"/>
    <property type="match status" value="1"/>
</dbReference>
<comment type="caution">
    <text evidence="7">The sequence shown here is derived from an EMBL/GenBank/DDBJ whole genome shotgun (WGS) entry which is preliminary data.</text>
</comment>
<protein>
    <submittedName>
        <fullName evidence="7">Short-chain specific acyl-CoA dehydrogenase, mitochondrial</fullName>
    </submittedName>
</protein>
<dbReference type="InterPro" id="IPR006091">
    <property type="entry name" value="Acyl-CoA_Oxase/DH_mid-dom"/>
</dbReference>
<dbReference type="SMART" id="SM01117">
    <property type="entry name" value="Cyt-b5"/>
    <property type="match status" value="1"/>
</dbReference>
<dbReference type="EMBL" id="JAOPGA020000946">
    <property type="protein sequence ID" value="KAL0483242.1"/>
    <property type="molecule type" value="Genomic_DNA"/>
</dbReference>
<gene>
    <name evidence="7" type="ORF">AKO1_011511</name>
</gene>
<dbReference type="InterPro" id="IPR009100">
    <property type="entry name" value="AcylCoA_DH/oxidase_NM_dom_sf"/>
</dbReference>